<dbReference type="InterPro" id="IPR005302">
    <property type="entry name" value="MoCF_Sase_C"/>
</dbReference>
<dbReference type="GO" id="GO:0030170">
    <property type="term" value="F:pyridoxal phosphate binding"/>
    <property type="evidence" value="ECO:0007669"/>
    <property type="project" value="InterPro"/>
</dbReference>
<name>A0A2S6NKZ1_RHOGL</name>
<dbReference type="RefSeq" id="WP_104518031.1">
    <property type="nucleotide sequence ID" value="NZ_NHRY01000066.1"/>
</dbReference>
<sequence length="180" mass="19140">MPGIVEAVSQRAGHHFSKRPGMWITLLAGLGVEGDGHAGATVRHRSRAARDPTQPNLRQVHLLHRELLDELATKGFVIGPGDIGENILTRNVDLLGLPTGAILQIGDAARVQVTGLRNPCIQLDRFRPGLMAATLDRDASGTLVRKAGIMAIVLAGGTVRPGDVIDAILPPQPHLPLRPV</sequence>
<protein>
    <submittedName>
        <fullName evidence="2">MOSC domain-containing protein</fullName>
    </submittedName>
</protein>
<evidence type="ECO:0000259" key="1">
    <source>
        <dbReference type="PROSITE" id="PS51340"/>
    </source>
</evidence>
<evidence type="ECO:0000313" key="3">
    <source>
        <dbReference type="Proteomes" id="UP000239724"/>
    </source>
</evidence>
<dbReference type="AlphaFoldDB" id="A0A2S6NKZ1"/>
<dbReference type="SUPFAM" id="SSF50800">
    <property type="entry name" value="PK beta-barrel domain-like"/>
    <property type="match status" value="1"/>
</dbReference>
<dbReference type="OrthoDB" id="9786134at2"/>
<dbReference type="GO" id="GO:0003824">
    <property type="term" value="F:catalytic activity"/>
    <property type="evidence" value="ECO:0007669"/>
    <property type="project" value="InterPro"/>
</dbReference>
<dbReference type="Pfam" id="PF03473">
    <property type="entry name" value="MOSC"/>
    <property type="match status" value="1"/>
</dbReference>
<evidence type="ECO:0000313" key="2">
    <source>
        <dbReference type="EMBL" id="PPQ35862.1"/>
    </source>
</evidence>
<reference evidence="2 3" key="1">
    <citation type="journal article" date="2018" name="Arch. Microbiol.">
        <title>New insights into the metabolic potential of the phototrophic purple bacterium Rhodopila globiformis DSM 161(T) from its draft genome sequence and evidence for a vanadium-dependent nitrogenase.</title>
        <authorList>
            <person name="Imhoff J.F."/>
            <person name="Rahn T."/>
            <person name="Kunzel S."/>
            <person name="Neulinger S.C."/>
        </authorList>
    </citation>
    <scope>NUCLEOTIDE SEQUENCE [LARGE SCALE GENOMIC DNA]</scope>
    <source>
        <strain evidence="2 3">DSM 161</strain>
    </source>
</reference>
<dbReference type="GO" id="GO:0030151">
    <property type="term" value="F:molybdenum ion binding"/>
    <property type="evidence" value="ECO:0007669"/>
    <property type="project" value="InterPro"/>
</dbReference>
<dbReference type="PANTHER" id="PTHR36930">
    <property type="entry name" value="METAL-SULFUR CLUSTER BIOSYNTHESIS PROTEINS YUAD-RELATED"/>
    <property type="match status" value="1"/>
</dbReference>
<dbReference type="InterPro" id="IPR052716">
    <property type="entry name" value="MOSC_domain"/>
</dbReference>
<dbReference type="PANTHER" id="PTHR36930:SF1">
    <property type="entry name" value="MOSC DOMAIN-CONTAINING PROTEIN"/>
    <property type="match status" value="1"/>
</dbReference>
<proteinExistence type="predicted"/>
<comment type="caution">
    <text evidence="2">The sequence shown here is derived from an EMBL/GenBank/DDBJ whole genome shotgun (WGS) entry which is preliminary data.</text>
</comment>
<dbReference type="PROSITE" id="PS51340">
    <property type="entry name" value="MOSC"/>
    <property type="match status" value="1"/>
</dbReference>
<dbReference type="Proteomes" id="UP000239724">
    <property type="component" value="Unassembled WGS sequence"/>
</dbReference>
<dbReference type="EMBL" id="NHRY01000066">
    <property type="protein sequence ID" value="PPQ35862.1"/>
    <property type="molecule type" value="Genomic_DNA"/>
</dbReference>
<accession>A0A2S6NKZ1</accession>
<feature type="domain" description="MOSC" evidence="1">
    <location>
        <begin position="19"/>
        <end position="168"/>
    </location>
</feature>
<dbReference type="Gene3D" id="2.40.33.20">
    <property type="entry name" value="PK beta-barrel domain-like"/>
    <property type="match status" value="1"/>
</dbReference>
<keyword evidence="3" id="KW-1185">Reference proteome</keyword>
<organism evidence="2 3">
    <name type="scientific">Rhodopila globiformis</name>
    <name type="common">Rhodopseudomonas globiformis</name>
    <dbReference type="NCBI Taxonomy" id="1071"/>
    <lineage>
        <taxon>Bacteria</taxon>
        <taxon>Pseudomonadati</taxon>
        <taxon>Pseudomonadota</taxon>
        <taxon>Alphaproteobacteria</taxon>
        <taxon>Acetobacterales</taxon>
        <taxon>Acetobacteraceae</taxon>
        <taxon>Rhodopila</taxon>
    </lineage>
</organism>
<gene>
    <name evidence="2" type="ORF">CCS01_06460</name>
</gene>
<dbReference type="InterPro" id="IPR011037">
    <property type="entry name" value="Pyrv_Knase-like_insert_dom_sf"/>
</dbReference>